<comment type="caution">
    <text evidence="2">The sequence shown here is derived from an EMBL/GenBank/DDBJ whole genome shotgun (WGS) entry which is preliminary data.</text>
</comment>
<reference evidence="3" key="1">
    <citation type="journal article" date="2019" name="Int. J. Syst. Evol. Microbiol.">
        <title>The Global Catalogue of Microorganisms (GCM) 10K type strain sequencing project: providing services to taxonomists for standard genome sequencing and annotation.</title>
        <authorList>
            <consortium name="The Broad Institute Genomics Platform"/>
            <consortium name="The Broad Institute Genome Sequencing Center for Infectious Disease"/>
            <person name="Wu L."/>
            <person name="Ma J."/>
        </authorList>
    </citation>
    <scope>NUCLEOTIDE SEQUENCE [LARGE SCALE GENOMIC DNA]</scope>
    <source>
        <strain evidence="3">CCUG 54527</strain>
    </source>
</reference>
<organism evidence="2 3">
    <name type="scientific">Paenisporosarcina macmurdoensis</name>
    <dbReference type="NCBI Taxonomy" id="212659"/>
    <lineage>
        <taxon>Bacteria</taxon>
        <taxon>Bacillati</taxon>
        <taxon>Bacillota</taxon>
        <taxon>Bacilli</taxon>
        <taxon>Bacillales</taxon>
        <taxon>Caryophanaceae</taxon>
        <taxon>Paenisporosarcina</taxon>
    </lineage>
</organism>
<name>A0ABW1L5N4_9BACL</name>
<keyword evidence="3" id="KW-1185">Reference proteome</keyword>
<protein>
    <recommendedName>
        <fullName evidence="4">DUF1440 domain-containing protein</fullName>
    </recommendedName>
</protein>
<evidence type="ECO:0000313" key="2">
    <source>
        <dbReference type="EMBL" id="MFC6038197.1"/>
    </source>
</evidence>
<evidence type="ECO:0008006" key="4">
    <source>
        <dbReference type="Google" id="ProtNLM"/>
    </source>
</evidence>
<accession>A0ABW1L5N4</accession>
<evidence type="ECO:0000313" key="3">
    <source>
        <dbReference type="Proteomes" id="UP001596170"/>
    </source>
</evidence>
<evidence type="ECO:0000256" key="1">
    <source>
        <dbReference type="SAM" id="Phobius"/>
    </source>
</evidence>
<dbReference type="EMBL" id="JBHSRI010000002">
    <property type="protein sequence ID" value="MFC6038197.1"/>
    <property type="molecule type" value="Genomic_DNA"/>
</dbReference>
<feature type="transmembrane region" description="Helical" evidence="1">
    <location>
        <begin position="125"/>
        <end position="144"/>
    </location>
</feature>
<dbReference type="RefSeq" id="WP_377732208.1">
    <property type="nucleotide sequence ID" value="NZ_JBHSRI010000002.1"/>
</dbReference>
<keyword evidence="1" id="KW-0472">Membrane</keyword>
<sequence>MTTKHKIISTLYMGIASGILLGLLLKLVEFVSQIRVYTLLLNVDFIPFIGQIEWSEPIEFLFHVIVSICIAYVFIYLAELLHFKKSLLKLWLLSFILCLPTLGLYFILSVSAIKEVPAWNDWLAFTYWTIAHLIYAWVLPLLYLKTIKKEKY</sequence>
<proteinExistence type="predicted"/>
<keyword evidence="1" id="KW-1133">Transmembrane helix</keyword>
<dbReference type="Proteomes" id="UP001596170">
    <property type="component" value="Unassembled WGS sequence"/>
</dbReference>
<feature type="transmembrane region" description="Helical" evidence="1">
    <location>
        <begin position="60"/>
        <end position="78"/>
    </location>
</feature>
<gene>
    <name evidence="2" type="ORF">ACFPYN_01905</name>
</gene>
<feature type="transmembrane region" description="Helical" evidence="1">
    <location>
        <begin position="6"/>
        <end position="24"/>
    </location>
</feature>
<feature type="transmembrane region" description="Helical" evidence="1">
    <location>
        <begin position="90"/>
        <end position="113"/>
    </location>
</feature>
<keyword evidence="1" id="KW-0812">Transmembrane</keyword>